<sequence>MNTEYNTSAGRSRSGSGCEGGQTIWTPDAFHVMVGSVEANTAWDTGVCLINI</sequence>
<protein>
    <submittedName>
        <fullName evidence="2">Uncharacterized protein</fullName>
    </submittedName>
</protein>
<keyword evidence="3" id="KW-1185">Reference proteome</keyword>
<name>A0A9D4CNA0_DREPO</name>
<comment type="caution">
    <text evidence="2">The sequence shown here is derived from an EMBL/GenBank/DDBJ whole genome shotgun (WGS) entry which is preliminary data.</text>
</comment>
<reference evidence="2" key="1">
    <citation type="journal article" date="2019" name="bioRxiv">
        <title>The Genome of the Zebra Mussel, Dreissena polymorpha: A Resource for Invasive Species Research.</title>
        <authorList>
            <person name="McCartney M.A."/>
            <person name="Auch B."/>
            <person name="Kono T."/>
            <person name="Mallez S."/>
            <person name="Zhang Y."/>
            <person name="Obille A."/>
            <person name="Becker A."/>
            <person name="Abrahante J.E."/>
            <person name="Garbe J."/>
            <person name="Badalamenti J.P."/>
            <person name="Herman A."/>
            <person name="Mangelson H."/>
            <person name="Liachko I."/>
            <person name="Sullivan S."/>
            <person name="Sone E.D."/>
            <person name="Koren S."/>
            <person name="Silverstein K.A.T."/>
            <person name="Beckman K.B."/>
            <person name="Gohl D.M."/>
        </authorList>
    </citation>
    <scope>NUCLEOTIDE SEQUENCE</scope>
    <source>
        <strain evidence="2">Duluth1</strain>
        <tissue evidence="2">Whole animal</tissue>
    </source>
</reference>
<organism evidence="2 3">
    <name type="scientific">Dreissena polymorpha</name>
    <name type="common">Zebra mussel</name>
    <name type="synonym">Mytilus polymorpha</name>
    <dbReference type="NCBI Taxonomy" id="45954"/>
    <lineage>
        <taxon>Eukaryota</taxon>
        <taxon>Metazoa</taxon>
        <taxon>Spiralia</taxon>
        <taxon>Lophotrochozoa</taxon>
        <taxon>Mollusca</taxon>
        <taxon>Bivalvia</taxon>
        <taxon>Autobranchia</taxon>
        <taxon>Heteroconchia</taxon>
        <taxon>Euheterodonta</taxon>
        <taxon>Imparidentia</taxon>
        <taxon>Neoheterodontei</taxon>
        <taxon>Myida</taxon>
        <taxon>Dreissenoidea</taxon>
        <taxon>Dreissenidae</taxon>
        <taxon>Dreissena</taxon>
    </lineage>
</organism>
<proteinExistence type="predicted"/>
<evidence type="ECO:0000313" key="3">
    <source>
        <dbReference type="Proteomes" id="UP000828390"/>
    </source>
</evidence>
<gene>
    <name evidence="2" type="ORF">DPMN_054523</name>
</gene>
<evidence type="ECO:0000313" key="2">
    <source>
        <dbReference type="EMBL" id="KAH3728565.1"/>
    </source>
</evidence>
<feature type="region of interest" description="Disordered" evidence="1">
    <location>
        <begin position="1"/>
        <end position="20"/>
    </location>
</feature>
<dbReference type="AlphaFoldDB" id="A0A9D4CNA0"/>
<reference evidence="2" key="2">
    <citation type="submission" date="2020-11" db="EMBL/GenBank/DDBJ databases">
        <authorList>
            <person name="McCartney M.A."/>
            <person name="Auch B."/>
            <person name="Kono T."/>
            <person name="Mallez S."/>
            <person name="Becker A."/>
            <person name="Gohl D.M."/>
            <person name="Silverstein K.A.T."/>
            <person name="Koren S."/>
            <person name="Bechman K.B."/>
            <person name="Herman A."/>
            <person name="Abrahante J.E."/>
            <person name="Garbe J."/>
        </authorList>
    </citation>
    <scope>NUCLEOTIDE SEQUENCE</scope>
    <source>
        <strain evidence="2">Duluth1</strain>
        <tissue evidence="2">Whole animal</tissue>
    </source>
</reference>
<dbReference type="Proteomes" id="UP000828390">
    <property type="component" value="Unassembled WGS sequence"/>
</dbReference>
<dbReference type="EMBL" id="JAIWYP010000012">
    <property type="protein sequence ID" value="KAH3728565.1"/>
    <property type="molecule type" value="Genomic_DNA"/>
</dbReference>
<accession>A0A9D4CNA0</accession>
<evidence type="ECO:0000256" key="1">
    <source>
        <dbReference type="SAM" id="MobiDB-lite"/>
    </source>
</evidence>